<dbReference type="EMBL" id="JAFNEN010000154">
    <property type="protein sequence ID" value="KAG8191665.1"/>
    <property type="molecule type" value="Genomic_DNA"/>
</dbReference>
<dbReference type="GO" id="GO:0004721">
    <property type="term" value="F:phosphoprotein phosphatase activity"/>
    <property type="evidence" value="ECO:0007669"/>
    <property type="project" value="UniProtKB-KW"/>
</dbReference>
<dbReference type="InterPro" id="IPR020422">
    <property type="entry name" value="TYR_PHOSPHATASE_DUAL_dom"/>
</dbReference>
<dbReference type="PANTHER" id="PTHR10367:SF9">
    <property type="entry name" value="DUAL-SPECIFICITY PHOSPHATASE 11 (RNA_RNP COMPLEX 1-INTERACTING)"/>
    <property type="match status" value="1"/>
</dbReference>
<evidence type="ECO:0000259" key="3">
    <source>
        <dbReference type="PROSITE" id="PS50056"/>
    </source>
</evidence>
<evidence type="ECO:0000256" key="1">
    <source>
        <dbReference type="ARBA" id="ARBA00022801"/>
    </source>
</evidence>
<accession>A0AAV6V4K6</accession>
<dbReference type="Pfam" id="PF00782">
    <property type="entry name" value="DSPc"/>
    <property type="match status" value="1"/>
</dbReference>
<organism evidence="4 5">
    <name type="scientific">Oedothorax gibbosus</name>
    <dbReference type="NCBI Taxonomy" id="931172"/>
    <lineage>
        <taxon>Eukaryota</taxon>
        <taxon>Metazoa</taxon>
        <taxon>Ecdysozoa</taxon>
        <taxon>Arthropoda</taxon>
        <taxon>Chelicerata</taxon>
        <taxon>Arachnida</taxon>
        <taxon>Araneae</taxon>
        <taxon>Araneomorphae</taxon>
        <taxon>Entelegynae</taxon>
        <taxon>Araneoidea</taxon>
        <taxon>Linyphiidae</taxon>
        <taxon>Erigoninae</taxon>
        <taxon>Oedothorax</taxon>
    </lineage>
</organism>
<dbReference type="Gene3D" id="3.90.190.10">
    <property type="entry name" value="Protein tyrosine phosphatase superfamily"/>
    <property type="match status" value="1"/>
</dbReference>
<dbReference type="SUPFAM" id="SSF52799">
    <property type="entry name" value="(Phosphotyrosine protein) phosphatases II"/>
    <property type="match status" value="1"/>
</dbReference>
<dbReference type="PROSITE" id="PS00383">
    <property type="entry name" value="TYR_PHOSPHATASE_1"/>
    <property type="match status" value="1"/>
</dbReference>
<dbReference type="InterPro" id="IPR000387">
    <property type="entry name" value="Tyr_Pase_dom"/>
</dbReference>
<dbReference type="InterPro" id="IPR016130">
    <property type="entry name" value="Tyr_Pase_AS"/>
</dbReference>
<dbReference type="PANTHER" id="PTHR10367">
    <property type="entry name" value="MRNA-CAPPING ENZYME"/>
    <property type="match status" value="1"/>
</dbReference>
<feature type="domain" description="Tyrosine specific protein phosphatases" evidence="3">
    <location>
        <begin position="103"/>
        <end position="172"/>
    </location>
</feature>
<protein>
    <recommendedName>
        <fullName evidence="3">Tyrosine specific protein phosphatases domain-containing protein</fullName>
    </recommendedName>
</protein>
<dbReference type="GO" id="GO:0004651">
    <property type="term" value="F:polynucleotide 5'-phosphatase activity"/>
    <property type="evidence" value="ECO:0007669"/>
    <property type="project" value="TreeGrafter"/>
</dbReference>
<name>A0AAV6V4K6_9ARAC</name>
<dbReference type="Proteomes" id="UP000827092">
    <property type="component" value="Unassembled WGS sequence"/>
</dbReference>
<evidence type="ECO:0000313" key="4">
    <source>
        <dbReference type="EMBL" id="KAG8191665.1"/>
    </source>
</evidence>
<reference evidence="4 5" key="1">
    <citation type="journal article" date="2022" name="Nat. Ecol. Evol.">
        <title>A masculinizing supergene underlies an exaggerated male reproductive morph in a spider.</title>
        <authorList>
            <person name="Hendrickx F."/>
            <person name="De Corte Z."/>
            <person name="Sonet G."/>
            <person name="Van Belleghem S.M."/>
            <person name="Kostlbacher S."/>
            <person name="Vangestel C."/>
        </authorList>
    </citation>
    <scope>NUCLEOTIDE SEQUENCE [LARGE SCALE GENOMIC DNA]</scope>
    <source>
        <strain evidence="4">W744_W776</strain>
    </source>
</reference>
<gene>
    <name evidence="4" type="ORF">JTE90_016455</name>
</gene>
<dbReference type="InterPro" id="IPR029021">
    <property type="entry name" value="Prot-tyrosine_phosphatase-like"/>
</dbReference>
<keyword evidence="5" id="KW-1185">Reference proteome</keyword>
<keyword evidence="2" id="KW-0904">Protein phosphatase</keyword>
<dbReference type="PROSITE" id="PS50056">
    <property type="entry name" value="TYR_PHOSPHATASE_2"/>
    <property type="match status" value="1"/>
</dbReference>
<proteinExistence type="predicted"/>
<sequence length="183" mass="21434">MGKKKQIPDRWMDYAPMKEAFLDARIIPIKVPLPDHRFCNDYMYQYKWTPTDVMTGIPNVGLIIDATYKTPPYYDPREFTSQGIEYAKVMCAGHFVPSEEVYQQFSEIVKRFLLDPRNNGKIIAMHCTHGVNRTGYLLCRYLIENLNYPPAQALDTFAMTRGHPVERDNYKEALFNLPIVRRF</sequence>
<keyword evidence="1" id="KW-0378">Hydrolase</keyword>
<dbReference type="InterPro" id="IPR051029">
    <property type="entry name" value="mRNA_Capping_Enz/RNA_Phosphat"/>
</dbReference>
<evidence type="ECO:0000313" key="5">
    <source>
        <dbReference type="Proteomes" id="UP000827092"/>
    </source>
</evidence>
<dbReference type="InterPro" id="IPR000340">
    <property type="entry name" value="Dual-sp_phosphatase_cat-dom"/>
</dbReference>
<comment type="caution">
    <text evidence="4">The sequence shown here is derived from an EMBL/GenBank/DDBJ whole genome shotgun (WGS) entry which is preliminary data.</text>
</comment>
<dbReference type="SMART" id="SM00195">
    <property type="entry name" value="DSPc"/>
    <property type="match status" value="1"/>
</dbReference>
<evidence type="ECO:0000256" key="2">
    <source>
        <dbReference type="ARBA" id="ARBA00022912"/>
    </source>
</evidence>
<dbReference type="AlphaFoldDB" id="A0AAV6V4K6"/>